<dbReference type="AlphaFoldDB" id="V8NR92"/>
<evidence type="ECO:0000256" key="1">
    <source>
        <dbReference type="SAM" id="MobiDB-lite"/>
    </source>
</evidence>
<evidence type="ECO:0000313" key="3">
    <source>
        <dbReference type="Proteomes" id="UP000018936"/>
    </source>
</evidence>
<name>V8NR92_OPHHA</name>
<feature type="compositionally biased region" description="Gly residues" evidence="1">
    <location>
        <begin position="1"/>
        <end position="10"/>
    </location>
</feature>
<accession>V8NR92</accession>
<dbReference type="Proteomes" id="UP000018936">
    <property type="component" value="Unassembled WGS sequence"/>
</dbReference>
<feature type="compositionally biased region" description="Basic and acidic residues" evidence="1">
    <location>
        <begin position="41"/>
        <end position="55"/>
    </location>
</feature>
<organism evidence="2 3">
    <name type="scientific">Ophiophagus hannah</name>
    <name type="common">King cobra</name>
    <name type="synonym">Naja hannah</name>
    <dbReference type="NCBI Taxonomy" id="8665"/>
    <lineage>
        <taxon>Eukaryota</taxon>
        <taxon>Metazoa</taxon>
        <taxon>Chordata</taxon>
        <taxon>Craniata</taxon>
        <taxon>Vertebrata</taxon>
        <taxon>Euteleostomi</taxon>
        <taxon>Lepidosauria</taxon>
        <taxon>Squamata</taxon>
        <taxon>Bifurcata</taxon>
        <taxon>Unidentata</taxon>
        <taxon>Episquamata</taxon>
        <taxon>Toxicofera</taxon>
        <taxon>Serpentes</taxon>
        <taxon>Colubroidea</taxon>
        <taxon>Elapidae</taxon>
        <taxon>Elapinae</taxon>
        <taxon>Ophiophagus</taxon>
    </lineage>
</organism>
<feature type="non-terminal residue" evidence="2">
    <location>
        <position position="1"/>
    </location>
</feature>
<feature type="compositionally biased region" description="Basic residues" evidence="1">
    <location>
        <begin position="19"/>
        <end position="38"/>
    </location>
</feature>
<gene>
    <name evidence="2" type="ORF">L345_10171</name>
</gene>
<sequence>MEGAESGRGGLKTKEGRRKEKRKKEGRRRKKEERKKALRYSYDRDPLGRSGKPAKDIYDTSHSGWLVGFVNEIKPGSHRRHIRREQNRITELGGTLEPYAIPDKWLSVLFFKASSDGELTTSAGKLFH</sequence>
<evidence type="ECO:0000313" key="2">
    <source>
        <dbReference type="EMBL" id="ETE64057.1"/>
    </source>
</evidence>
<protein>
    <submittedName>
        <fullName evidence="2">Uncharacterized protein</fullName>
    </submittedName>
</protein>
<proteinExistence type="predicted"/>
<reference evidence="2 3" key="1">
    <citation type="journal article" date="2013" name="Proc. Natl. Acad. Sci. U.S.A.">
        <title>The king cobra genome reveals dynamic gene evolution and adaptation in the snake venom system.</title>
        <authorList>
            <person name="Vonk F.J."/>
            <person name="Casewell N.R."/>
            <person name="Henkel C.V."/>
            <person name="Heimberg A.M."/>
            <person name="Jansen H.J."/>
            <person name="McCleary R.J."/>
            <person name="Kerkkamp H.M."/>
            <person name="Vos R.A."/>
            <person name="Guerreiro I."/>
            <person name="Calvete J.J."/>
            <person name="Wuster W."/>
            <person name="Woods A.E."/>
            <person name="Logan J.M."/>
            <person name="Harrison R.A."/>
            <person name="Castoe T.A."/>
            <person name="de Koning A.P."/>
            <person name="Pollock D.D."/>
            <person name="Yandell M."/>
            <person name="Calderon D."/>
            <person name="Renjifo C."/>
            <person name="Currier R.B."/>
            <person name="Salgado D."/>
            <person name="Pla D."/>
            <person name="Sanz L."/>
            <person name="Hyder A.S."/>
            <person name="Ribeiro J.M."/>
            <person name="Arntzen J.W."/>
            <person name="van den Thillart G.E."/>
            <person name="Boetzer M."/>
            <person name="Pirovano W."/>
            <person name="Dirks R.P."/>
            <person name="Spaink H.P."/>
            <person name="Duboule D."/>
            <person name="McGlinn E."/>
            <person name="Kini R.M."/>
            <person name="Richardson M.K."/>
        </authorList>
    </citation>
    <scope>NUCLEOTIDE SEQUENCE</scope>
    <source>
        <tissue evidence="2">Blood</tissue>
    </source>
</reference>
<feature type="region of interest" description="Disordered" evidence="1">
    <location>
        <begin position="1"/>
        <end position="55"/>
    </location>
</feature>
<keyword evidence="3" id="KW-1185">Reference proteome</keyword>
<dbReference type="EMBL" id="AZIM01002424">
    <property type="protein sequence ID" value="ETE64057.1"/>
    <property type="molecule type" value="Genomic_DNA"/>
</dbReference>
<comment type="caution">
    <text evidence="2">The sequence shown here is derived from an EMBL/GenBank/DDBJ whole genome shotgun (WGS) entry which is preliminary data.</text>
</comment>